<dbReference type="InterPro" id="IPR020811">
    <property type="entry name" value="Enolase_N"/>
</dbReference>
<feature type="binding site" evidence="14">
    <location>
        <position position="398"/>
    </location>
    <ligand>
        <name>substrate</name>
    </ligand>
</feature>
<accession>A0A9D2QID0</accession>
<dbReference type="SMART" id="SM01192">
    <property type="entry name" value="Enolase_C"/>
    <property type="match status" value="1"/>
</dbReference>
<dbReference type="EMBL" id="DWVS01000094">
    <property type="protein sequence ID" value="HJC87145.1"/>
    <property type="molecule type" value="Genomic_DNA"/>
</dbReference>
<feature type="binding site" evidence="14">
    <location>
        <position position="157"/>
    </location>
    <ligand>
        <name>substrate</name>
    </ligand>
</feature>
<dbReference type="GO" id="GO:0009986">
    <property type="term" value="C:cell surface"/>
    <property type="evidence" value="ECO:0007669"/>
    <property type="project" value="UniProtKB-SubCell"/>
</dbReference>
<evidence type="ECO:0000256" key="11">
    <source>
        <dbReference type="ARBA" id="ARBA00048951"/>
    </source>
</evidence>
<feature type="active site" description="Proton acceptor" evidence="12 13">
    <location>
        <position position="347"/>
    </location>
</feature>
<evidence type="ECO:0000256" key="2">
    <source>
        <dbReference type="ARBA" id="ARBA00009604"/>
    </source>
</evidence>
<feature type="binding site" evidence="12">
    <location>
        <position position="165"/>
    </location>
    <ligand>
        <name>(2R)-2-phosphoglycerate</name>
        <dbReference type="ChEBI" id="CHEBI:58289"/>
    </ligand>
</feature>
<feature type="binding site" evidence="12 15">
    <location>
        <position position="322"/>
    </location>
    <ligand>
        <name>Mg(2+)</name>
        <dbReference type="ChEBI" id="CHEBI:18420"/>
    </ligand>
</feature>
<feature type="binding site" evidence="12">
    <location>
        <position position="376"/>
    </location>
    <ligand>
        <name>(2R)-2-phosphoglycerate</name>
        <dbReference type="ChEBI" id="CHEBI:58289"/>
    </ligand>
</feature>
<dbReference type="Gene3D" id="3.20.20.120">
    <property type="entry name" value="Enolase-like C-terminal domain"/>
    <property type="match status" value="1"/>
</dbReference>
<evidence type="ECO:0000256" key="6">
    <source>
        <dbReference type="ARBA" id="ARBA00022525"/>
    </source>
</evidence>
<feature type="binding site" evidence="12 15">
    <location>
        <position position="295"/>
    </location>
    <ligand>
        <name>Mg(2+)</name>
        <dbReference type="ChEBI" id="CHEBI:18420"/>
    </ligand>
</feature>
<dbReference type="InterPro" id="IPR020810">
    <property type="entry name" value="Enolase_C"/>
</dbReference>
<evidence type="ECO:0000256" key="9">
    <source>
        <dbReference type="ARBA" id="ARBA00023152"/>
    </source>
</evidence>
<comment type="cofactor">
    <cofactor evidence="12">
        <name>Mg(2+)</name>
        <dbReference type="ChEBI" id="CHEBI:18420"/>
    </cofactor>
    <text evidence="12">Binds a second Mg(2+) ion via substrate during catalysis.</text>
</comment>
<feature type="binding site" evidence="14">
    <location>
        <position position="295"/>
    </location>
    <ligand>
        <name>substrate</name>
    </ligand>
</feature>
<evidence type="ECO:0000259" key="17">
    <source>
        <dbReference type="SMART" id="SM01193"/>
    </source>
</evidence>
<dbReference type="SFLD" id="SFLDF00002">
    <property type="entry name" value="enolase"/>
    <property type="match status" value="1"/>
</dbReference>
<name>A0A9D2QID0_9FIRM</name>
<dbReference type="GO" id="GO:0004634">
    <property type="term" value="F:phosphopyruvate hydratase activity"/>
    <property type="evidence" value="ECO:0007669"/>
    <property type="project" value="UniProtKB-UniRule"/>
</dbReference>
<dbReference type="InterPro" id="IPR036849">
    <property type="entry name" value="Enolase-like_C_sf"/>
</dbReference>
<sequence length="434" mass="47086">MNRYLEITDVRAREILDSRGNPTVEAEVTLSGQIRGRAAVPSGASTGQFEAVELRDGETRYFGLGVQKAVKNVNTKLRDALLGKNALCQIEIDRILMDADGTDNKSNLGANATLGVSLAVAKAAACAVGLPLYQYLGGVHARQLPVPMMNILNGGKHADNTVDLQEFMIMPVAAESFADGLRICAEIYHNLKKICKHRGLSTAVGDEGGFAPDLADSRDVLSLIVEAVGKSGYAAGEDIKIAIDAAASELYEKESGSYFFPGESQMSGKEIRRNADEMISYYESLIREFPILSIEDGLFEDDWDGWQKLTKRIGDRIQLVGDDLFVTNTKRLDAGIKLKAANAILVKVNQIGTLSEAMEAIEMAQKNGYKTIISHRSGETEDTTIADLAVAVNAGQIKTGAPCRTDRTAKYNQLLRIEEELGEAACYKEPFGKI</sequence>
<feature type="binding site" evidence="12">
    <location>
        <position position="377"/>
    </location>
    <ligand>
        <name>(2R)-2-phosphoglycerate</name>
        <dbReference type="ChEBI" id="CHEBI:58289"/>
    </ligand>
</feature>
<feature type="domain" description="Enolase C-terminal TIM barrel" evidence="16">
    <location>
        <begin position="141"/>
        <end position="433"/>
    </location>
</feature>
<comment type="cofactor">
    <cofactor evidence="15">
        <name>Mg(2+)</name>
        <dbReference type="ChEBI" id="CHEBI:18420"/>
    </cofactor>
    <text evidence="15">Mg(2+) is required for catalysis and for stabilizing the dimer.</text>
</comment>
<feature type="binding site" evidence="14">
    <location>
        <begin position="374"/>
        <end position="377"/>
    </location>
    <ligand>
        <name>substrate</name>
    </ligand>
</feature>
<reference evidence="18" key="2">
    <citation type="submission" date="2021-04" db="EMBL/GenBank/DDBJ databases">
        <authorList>
            <person name="Gilroy R."/>
        </authorList>
    </citation>
    <scope>NUCLEOTIDE SEQUENCE</scope>
    <source>
        <strain evidence="18">ChiBcec1-1630</strain>
    </source>
</reference>
<feature type="binding site" evidence="14">
    <location>
        <position position="166"/>
    </location>
    <ligand>
        <name>substrate</name>
    </ligand>
</feature>
<evidence type="ECO:0000313" key="18">
    <source>
        <dbReference type="EMBL" id="HJC87145.1"/>
    </source>
</evidence>
<feature type="binding site" evidence="12 15">
    <location>
        <position position="244"/>
    </location>
    <ligand>
        <name>Mg(2+)</name>
        <dbReference type="ChEBI" id="CHEBI:18420"/>
    </ligand>
</feature>
<dbReference type="PROSITE" id="PS00164">
    <property type="entry name" value="ENOLASE"/>
    <property type="match status" value="1"/>
</dbReference>
<feature type="active site" description="Proton donor" evidence="12 13">
    <location>
        <position position="207"/>
    </location>
</feature>
<dbReference type="Gene3D" id="3.30.390.10">
    <property type="entry name" value="Enolase-like, N-terminal domain"/>
    <property type="match status" value="1"/>
</dbReference>
<keyword evidence="9 12" id="KW-0324">Glycolysis</keyword>
<dbReference type="GO" id="GO:0000015">
    <property type="term" value="C:phosphopyruvate hydratase complex"/>
    <property type="evidence" value="ECO:0007669"/>
    <property type="project" value="InterPro"/>
</dbReference>
<evidence type="ECO:0000256" key="15">
    <source>
        <dbReference type="PIRSR" id="PIRSR001400-3"/>
    </source>
</evidence>
<gene>
    <name evidence="12 18" type="primary">eno</name>
    <name evidence="18" type="ORF">H9926_03905</name>
</gene>
<dbReference type="InterPro" id="IPR000941">
    <property type="entry name" value="Enolase"/>
</dbReference>
<organism evidence="18 19">
    <name type="scientific">Candidatus Eisenbergiella intestinigallinarum</name>
    <dbReference type="NCBI Taxonomy" id="2838549"/>
    <lineage>
        <taxon>Bacteria</taxon>
        <taxon>Bacillati</taxon>
        <taxon>Bacillota</taxon>
        <taxon>Clostridia</taxon>
        <taxon>Lachnospirales</taxon>
        <taxon>Lachnospiraceae</taxon>
        <taxon>Eisenbergiella</taxon>
    </lineage>
</organism>
<protein>
    <recommendedName>
        <fullName evidence="4 12">Enolase</fullName>
        <ecNumber evidence="3 12">4.2.1.11</ecNumber>
    </recommendedName>
    <alternativeName>
        <fullName evidence="12">2-phospho-D-glycerate hydro-lyase</fullName>
    </alternativeName>
    <alternativeName>
        <fullName evidence="12">2-phosphoglycerate dehydratase</fullName>
    </alternativeName>
</protein>
<evidence type="ECO:0000256" key="14">
    <source>
        <dbReference type="PIRSR" id="PIRSR001400-2"/>
    </source>
</evidence>
<dbReference type="SMART" id="SM01193">
    <property type="entry name" value="Enolase_N"/>
    <property type="match status" value="1"/>
</dbReference>
<evidence type="ECO:0000256" key="13">
    <source>
        <dbReference type="PIRSR" id="PIRSR001400-1"/>
    </source>
</evidence>
<dbReference type="PRINTS" id="PR00148">
    <property type="entry name" value="ENOLASE"/>
</dbReference>
<dbReference type="SFLD" id="SFLDG00178">
    <property type="entry name" value="enolase"/>
    <property type="match status" value="1"/>
</dbReference>
<dbReference type="Pfam" id="PF03952">
    <property type="entry name" value="Enolase_N"/>
    <property type="match status" value="1"/>
</dbReference>
<comment type="catalytic activity">
    <reaction evidence="11">
        <text>(2R)-2-phosphoglycerate = phosphoenolpyruvate + H2O</text>
        <dbReference type="Rhea" id="RHEA:10164"/>
        <dbReference type="ChEBI" id="CHEBI:15377"/>
        <dbReference type="ChEBI" id="CHEBI:58289"/>
        <dbReference type="ChEBI" id="CHEBI:58702"/>
        <dbReference type="EC" id="4.2.1.11"/>
    </reaction>
    <physiologicalReaction direction="left-to-right" evidence="11">
        <dbReference type="Rhea" id="RHEA:10165"/>
    </physiologicalReaction>
</comment>
<keyword evidence="5 12" id="KW-0963">Cytoplasm</keyword>
<evidence type="ECO:0000256" key="10">
    <source>
        <dbReference type="ARBA" id="ARBA00023239"/>
    </source>
</evidence>
<feature type="binding site" evidence="12">
    <location>
        <position position="398"/>
    </location>
    <ligand>
        <name>(2R)-2-phosphoglycerate</name>
        <dbReference type="ChEBI" id="CHEBI:58289"/>
    </ligand>
</feature>
<evidence type="ECO:0000259" key="16">
    <source>
        <dbReference type="SMART" id="SM01192"/>
    </source>
</evidence>
<feature type="binding site" evidence="14">
    <location>
        <position position="322"/>
    </location>
    <ligand>
        <name>substrate</name>
    </ligand>
</feature>
<dbReference type="EC" id="4.2.1.11" evidence="3 12"/>
<dbReference type="NCBIfam" id="TIGR01060">
    <property type="entry name" value="eno"/>
    <property type="match status" value="1"/>
</dbReference>
<feature type="binding site" evidence="12">
    <location>
        <position position="347"/>
    </location>
    <ligand>
        <name>(2R)-2-phosphoglycerate</name>
        <dbReference type="ChEBI" id="CHEBI:58289"/>
    </ligand>
</feature>
<dbReference type="SUPFAM" id="SSF54826">
    <property type="entry name" value="Enolase N-terminal domain-like"/>
    <property type="match status" value="1"/>
</dbReference>
<evidence type="ECO:0000256" key="4">
    <source>
        <dbReference type="ARBA" id="ARBA00017068"/>
    </source>
</evidence>
<keyword evidence="7 12" id="KW-0479">Metal-binding</keyword>
<evidence type="ECO:0000313" key="19">
    <source>
        <dbReference type="Proteomes" id="UP000823922"/>
    </source>
</evidence>
<evidence type="ECO:0000256" key="8">
    <source>
        <dbReference type="ARBA" id="ARBA00022842"/>
    </source>
</evidence>
<dbReference type="GO" id="GO:0000287">
    <property type="term" value="F:magnesium ion binding"/>
    <property type="evidence" value="ECO:0007669"/>
    <property type="project" value="UniProtKB-UniRule"/>
</dbReference>
<feature type="domain" description="Enolase N-terminal" evidence="17">
    <location>
        <begin position="7"/>
        <end position="136"/>
    </location>
</feature>
<dbReference type="Proteomes" id="UP000823922">
    <property type="component" value="Unassembled WGS sequence"/>
</dbReference>
<dbReference type="FunFam" id="3.20.20.120:FF:000001">
    <property type="entry name" value="Enolase"/>
    <property type="match status" value="1"/>
</dbReference>
<dbReference type="SUPFAM" id="SSF51604">
    <property type="entry name" value="Enolase C-terminal domain-like"/>
    <property type="match status" value="1"/>
</dbReference>
<comment type="function">
    <text evidence="12">Catalyzes the reversible conversion of 2-phosphoglycerate (2-PG) into phosphoenolpyruvate (PEP). It is essential for the degradation of carbohydrates via glycolysis.</text>
</comment>
<reference evidence="18" key="1">
    <citation type="journal article" date="2021" name="PeerJ">
        <title>Extensive microbial diversity within the chicken gut microbiome revealed by metagenomics and culture.</title>
        <authorList>
            <person name="Gilroy R."/>
            <person name="Ravi A."/>
            <person name="Getino M."/>
            <person name="Pursley I."/>
            <person name="Horton D.L."/>
            <person name="Alikhan N.F."/>
            <person name="Baker D."/>
            <person name="Gharbi K."/>
            <person name="Hall N."/>
            <person name="Watson M."/>
            <person name="Adriaenssens E.M."/>
            <person name="Foster-Nyarko E."/>
            <person name="Jarju S."/>
            <person name="Secka A."/>
            <person name="Antonio M."/>
            <person name="Oren A."/>
            <person name="Chaudhuri R.R."/>
            <person name="La Ragione R."/>
            <person name="Hildebrand F."/>
            <person name="Pallen M.J."/>
        </authorList>
    </citation>
    <scope>NUCLEOTIDE SEQUENCE</scope>
    <source>
        <strain evidence="18">ChiBcec1-1630</strain>
    </source>
</reference>
<dbReference type="HAMAP" id="MF_00318">
    <property type="entry name" value="Enolase"/>
    <property type="match status" value="1"/>
</dbReference>
<comment type="subcellular location">
    <subcellularLocation>
        <location evidence="12">Cytoplasm</location>
    </subcellularLocation>
    <subcellularLocation>
        <location evidence="12">Secreted</location>
    </subcellularLocation>
    <subcellularLocation>
        <location evidence="12">Cell surface</location>
    </subcellularLocation>
    <text evidence="12">Fractions of enolase are present in both the cytoplasm and on the cell surface.</text>
</comment>
<dbReference type="InterPro" id="IPR020809">
    <property type="entry name" value="Enolase_CS"/>
</dbReference>
<dbReference type="PANTHER" id="PTHR11902">
    <property type="entry name" value="ENOLASE"/>
    <property type="match status" value="1"/>
</dbReference>
<dbReference type="Pfam" id="PF00113">
    <property type="entry name" value="Enolase_C"/>
    <property type="match status" value="1"/>
</dbReference>
<keyword evidence="8 12" id="KW-0460">Magnesium</keyword>
<dbReference type="GO" id="GO:0006096">
    <property type="term" value="P:glycolytic process"/>
    <property type="evidence" value="ECO:0007669"/>
    <property type="project" value="UniProtKB-UniRule"/>
</dbReference>
<comment type="similarity">
    <text evidence="2 12">Belongs to the enolase family.</text>
</comment>
<comment type="caution">
    <text evidence="18">The sequence shown here is derived from an EMBL/GenBank/DDBJ whole genome shotgun (WGS) entry which is preliminary data.</text>
</comment>
<evidence type="ECO:0000256" key="5">
    <source>
        <dbReference type="ARBA" id="ARBA00022490"/>
    </source>
</evidence>
<comment type="pathway">
    <text evidence="1 12">Carbohydrate degradation; glycolysis; pyruvate from D-glyceraldehyde 3-phosphate: step 4/5.</text>
</comment>
<dbReference type="PIRSF" id="PIRSF001400">
    <property type="entry name" value="Enolase"/>
    <property type="match status" value="1"/>
</dbReference>
<evidence type="ECO:0000256" key="7">
    <source>
        <dbReference type="ARBA" id="ARBA00022723"/>
    </source>
</evidence>
<dbReference type="PANTHER" id="PTHR11902:SF1">
    <property type="entry name" value="ENOLASE"/>
    <property type="match status" value="1"/>
</dbReference>
<keyword evidence="6 12" id="KW-0964">Secreted</keyword>
<evidence type="ECO:0000256" key="1">
    <source>
        <dbReference type="ARBA" id="ARBA00005031"/>
    </source>
</evidence>
<evidence type="ECO:0000256" key="3">
    <source>
        <dbReference type="ARBA" id="ARBA00012058"/>
    </source>
</evidence>
<evidence type="ECO:0000256" key="12">
    <source>
        <dbReference type="HAMAP-Rule" id="MF_00318"/>
    </source>
</evidence>
<dbReference type="SFLD" id="SFLDS00001">
    <property type="entry name" value="Enolase"/>
    <property type="match status" value="1"/>
</dbReference>
<dbReference type="GO" id="GO:0005576">
    <property type="term" value="C:extracellular region"/>
    <property type="evidence" value="ECO:0007669"/>
    <property type="project" value="UniProtKB-SubCell"/>
</dbReference>
<proteinExistence type="inferred from homology"/>
<dbReference type="AlphaFoldDB" id="A0A9D2QID0"/>
<dbReference type="InterPro" id="IPR029017">
    <property type="entry name" value="Enolase-like_N"/>
</dbReference>
<dbReference type="CDD" id="cd03313">
    <property type="entry name" value="enolase"/>
    <property type="match status" value="1"/>
</dbReference>
<keyword evidence="10 12" id="KW-0456">Lyase</keyword>